<name>A0ACB9SNQ3_HOLOL</name>
<sequence length="372" mass="42895">MAVNTILLDFSVDPNCVKNDNQLSVISTNVENVLRDYLTNMKLQNNMMLDDSLFKMYTGDLGVICTVRVFNNGLVTINIEYYKGDKQEPILDYEKAKVLKHNIVERIDGARHSHTLVPIRRGQLDKYFPTSDERLLEYDIDKIIFEEKTPYQKVLIVHSKTLGNILLLDDLQNISEADLIYTETLMARGKEDYKDKEIVILGGGDGALLYELLKENPKNVIMLEIDDVVMKACSKHMRSICGDVLDKRSGENYQIIVEDCMKSMQTFIKEDRKFDYVFGDLTDIPITATPTGELWDFFHNMLQLSFKILKPTGKFMTHVSIKHIFISVEALKMYESQLMKLEPPVTINKSTAFVPSFYEDWVFYQIGFEQKA</sequence>
<dbReference type="EMBL" id="CM043023">
    <property type="protein sequence ID" value="KAI4455056.1"/>
    <property type="molecule type" value="Genomic_DNA"/>
</dbReference>
<proteinExistence type="predicted"/>
<protein>
    <submittedName>
        <fullName evidence="1">Spermine synthase</fullName>
    </submittedName>
</protein>
<comment type="caution">
    <text evidence="1">The sequence shown here is derived from an EMBL/GenBank/DDBJ whole genome shotgun (WGS) entry which is preliminary data.</text>
</comment>
<reference evidence="1" key="1">
    <citation type="submission" date="2022-04" db="EMBL/GenBank/DDBJ databases">
        <title>Chromosome-scale genome assembly of Holotrichia oblita Faldermann.</title>
        <authorList>
            <person name="Rongchong L."/>
        </authorList>
    </citation>
    <scope>NUCLEOTIDE SEQUENCE</scope>
    <source>
        <strain evidence="1">81SQS9</strain>
    </source>
</reference>
<accession>A0ACB9SNQ3</accession>
<evidence type="ECO:0000313" key="1">
    <source>
        <dbReference type="EMBL" id="KAI4455056.1"/>
    </source>
</evidence>
<gene>
    <name evidence="1" type="ORF">MML48_9g00009666</name>
</gene>
<keyword evidence="2" id="KW-1185">Reference proteome</keyword>
<evidence type="ECO:0000313" key="2">
    <source>
        <dbReference type="Proteomes" id="UP001056778"/>
    </source>
</evidence>
<dbReference type="Proteomes" id="UP001056778">
    <property type="component" value="Chromosome 9"/>
</dbReference>
<organism evidence="1 2">
    <name type="scientific">Holotrichia oblita</name>
    <name type="common">Chafer beetle</name>
    <dbReference type="NCBI Taxonomy" id="644536"/>
    <lineage>
        <taxon>Eukaryota</taxon>
        <taxon>Metazoa</taxon>
        <taxon>Ecdysozoa</taxon>
        <taxon>Arthropoda</taxon>
        <taxon>Hexapoda</taxon>
        <taxon>Insecta</taxon>
        <taxon>Pterygota</taxon>
        <taxon>Neoptera</taxon>
        <taxon>Endopterygota</taxon>
        <taxon>Coleoptera</taxon>
        <taxon>Polyphaga</taxon>
        <taxon>Scarabaeiformia</taxon>
        <taxon>Scarabaeidae</taxon>
        <taxon>Melolonthinae</taxon>
        <taxon>Holotrichia</taxon>
    </lineage>
</organism>